<organism evidence="1">
    <name type="scientific">Eucalyptus grandis</name>
    <name type="common">Flooded gum</name>
    <dbReference type="NCBI Taxonomy" id="71139"/>
    <lineage>
        <taxon>Eukaryota</taxon>
        <taxon>Viridiplantae</taxon>
        <taxon>Streptophyta</taxon>
        <taxon>Embryophyta</taxon>
        <taxon>Tracheophyta</taxon>
        <taxon>Spermatophyta</taxon>
        <taxon>Magnoliopsida</taxon>
        <taxon>eudicotyledons</taxon>
        <taxon>Gunneridae</taxon>
        <taxon>Pentapetalae</taxon>
        <taxon>rosids</taxon>
        <taxon>malvids</taxon>
        <taxon>Myrtales</taxon>
        <taxon>Myrtaceae</taxon>
        <taxon>Myrtoideae</taxon>
        <taxon>Eucalypteae</taxon>
        <taxon>Eucalyptus</taxon>
    </lineage>
</organism>
<proteinExistence type="predicted"/>
<accession>A0A059AJD6</accession>
<evidence type="ECO:0008006" key="2">
    <source>
        <dbReference type="Google" id="ProtNLM"/>
    </source>
</evidence>
<evidence type="ECO:0000313" key="1">
    <source>
        <dbReference type="EMBL" id="KCW53505.1"/>
    </source>
</evidence>
<gene>
    <name evidence="1" type="ORF">EUGRSUZ_J02778</name>
</gene>
<sequence length="74" mass="8647">MLTENLGNGLSNLRYWGLRWTVLDSIPESASHLSLLETSDQKYTGITQLQSSIWKAKNLRRLYMNEVCFDRNIR</sequence>
<dbReference type="AlphaFoldDB" id="A0A059AJD6"/>
<dbReference type="InterPro" id="IPR032675">
    <property type="entry name" value="LRR_dom_sf"/>
</dbReference>
<dbReference type="Gene3D" id="3.80.10.10">
    <property type="entry name" value="Ribonuclease Inhibitor"/>
    <property type="match status" value="1"/>
</dbReference>
<dbReference type="InParanoid" id="A0A059AJD6"/>
<dbReference type="SUPFAM" id="SSF52047">
    <property type="entry name" value="RNI-like"/>
    <property type="match status" value="1"/>
</dbReference>
<name>A0A059AJD6_EUCGR</name>
<protein>
    <recommendedName>
        <fullName evidence="2">Leucine-rich repeat-containing N-terminal plant-type domain-containing protein</fullName>
    </recommendedName>
</protein>
<reference evidence="1" key="1">
    <citation type="submission" date="2013-07" db="EMBL/GenBank/DDBJ databases">
        <title>The genome of Eucalyptus grandis.</title>
        <authorList>
            <person name="Schmutz J."/>
            <person name="Hayes R."/>
            <person name="Myburg A."/>
            <person name="Tuskan G."/>
            <person name="Grattapaglia D."/>
            <person name="Rokhsar D.S."/>
        </authorList>
    </citation>
    <scope>NUCLEOTIDE SEQUENCE</scope>
    <source>
        <tissue evidence="1">Leaf extractions</tissue>
    </source>
</reference>
<dbReference type="Gramene" id="KCW53505">
    <property type="protein sequence ID" value="KCW53505"/>
    <property type="gene ID" value="EUGRSUZ_J02778"/>
</dbReference>
<dbReference type="EMBL" id="KK198762">
    <property type="protein sequence ID" value="KCW53505.1"/>
    <property type="molecule type" value="Genomic_DNA"/>
</dbReference>